<reference evidence="1 2" key="1">
    <citation type="submission" date="2024-07" db="EMBL/GenBank/DDBJ databases">
        <authorList>
            <person name="Kang M."/>
        </authorList>
    </citation>
    <scope>NUCLEOTIDE SEQUENCE [LARGE SCALE GENOMIC DNA]</scope>
    <source>
        <strain evidence="1 2">DFM31</strain>
    </source>
</reference>
<gene>
    <name evidence="1" type="ORF">AB0T83_00075</name>
</gene>
<dbReference type="SUPFAM" id="SSF55785">
    <property type="entry name" value="PYP-like sensor domain (PAS domain)"/>
    <property type="match status" value="1"/>
</dbReference>
<dbReference type="Gene3D" id="3.30.450.20">
    <property type="entry name" value="PAS domain"/>
    <property type="match status" value="1"/>
</dbReference>
<accession>A0ABV3L0Z2</accession>
<comment type="caution">
    <text evidence="1">The sequence shown here is derived from an EMBL/GenBank/DDBJ whole genome shotgun (WGS) entry which is preliminary data.</text>
</comment>
<dbReference type="Proteomes" id="UP001553161">
    <property type="component" value="Unassembled WGS sequence"/>
</dbReference>
<proteinExistence type="predicted"/>
<evidence type="ECO:0000313" key="1">
    <source>
        <dbReference type="EMBL" id="MEV8465173.1"/>
    </source>
</evidence>
<organism evidence="1 2">
    <name type="scientific">Meridianimarinicoccus marinus</name>
    <dbReference type="NCBI Taxonomy" id="3231483"/>
    <lineage>
        <taxon>Bacteria</taxon>
        <taxon>Pseudomonadati</taxon>
        <taxon>Pseudomonadota</taxon>
        <taxon>Alphaproteobacteria</taxon>
        <taxon>Rhodobacterales</taxon>
        <taxon>Paracoccaceae</taxon>
        <taxon>Meridianimarinicoccus</taxon>
    </lineage>
</organism>
<evidence type="ECO:0000313" key="2">
    <source>
        <dbReference type="Proteomes" id="UP001553161"/>
    </source>
</evidence>
<protein>
    <submittedName>
        <fullName evidence="1">PAS-domain containing protein</fullName>
    </submittedName>
</protein>
<dbReference type="InterPro" id="IPR035965">
    <property type="entry name" value="PAS-like_dom_sf"/>
</dbReference>
<dbReference type="Pfam" id="PF12860">
    <property type="entry name" value="PAS_7"/>
    <property type="match status" value="1"/>
</dbReference>
<keyword evidence="2" id="KW-1185">Reference proteome</keyword>
<name>A0ABV3L0Z2_9RHOB</name>
<dbReference type="EMBL" id="JBFBVU010000001">
    <property type="protein sequence ID" value="MEV8465173.1"/>
    <property type="molecule type" value="Genomic_DNA"/>
</dbReference>
<sequence length="533" mass="58209">MLNLTTLLASTVSCVVTGIAVYVLARKPGGAQVPPRPFLSDTRADDVVFLFRGRLLVDATDAARTQLRSTPVETDDLGRFVLTFSHRFEGIETALREATETDGFQLAEVPDDPDSLRLVGEVVDDCLRIRLDDPLRDSRSETLAHYSMAAMRAELFTLRTIAERSPIPTWKKRDDGLIIWANSSYMTLAQAVAGDEELSAWPPPDVFDSVPIPDLETVDLSPARISLATATDTEAWFDVIVLPGEIETLFFALPIDKLVRAENALTEFVQTLTKTFAHLPIGLAIFDKKRKLALFNPALVDLTGLPPDQLSSQPSLHGFLDALRDRQRIPEPKDYKSWRMKIAQLEADAADGTFEETWHLPSGQTYRVSGRPHPDGAVAYLFEDVSSEVSMTRSYRSEIALSHAVLDHLEAAVAVFSSAGVLKLTNQAYDDLWNNGLAPASSEIGIGEAIRDWAARSLSGAGLEAIRGLVLQSGDRSQIARPLILRDGTPLTCRAQPITGGSTLVTFDRTQDMARLPAVPTESEPGPPGQAAV</sequence>
<dbReference type="RefSeq" id="WP_366190486.1">
    <property type="nucleotide sequence ID" value="NZ_JBFBVU010000001.1"/>
</dbReference>